<reference evidence="2 3" key="1">
    <citation type="journal article" date="2018" name="Nat. Ecol. Evol.">
        <title>Pezizomycetes genomes reveal the molecular basis of ectomycorrhizal truffle lifestyle.</title>
        <authorList>
            <person name="Murat C."/>
            <person name="Payen T."/>
            <person name="Noel B."/>
            <person name="Kuo A."/>
            <person name="Morin E."/>
            <person name="Chen J."/>
            <person name="Kohler A."/>
            <person name="Krizsan K."/>
            <person name="Balestrini R."/>
            <person name="Da Silva C."/>
            <person name="Montanini B."/>
            <person name="Hainaut M."/>
            <person name="Levati E."/>
            <person name="Barry K.W."/>
            <person name="Belfiori B."/>
            <person name="Cichocki N."/>
            <person name="Clum A."/>
            <person name="Dockter R.B."/>
            <person name="Fauchery L."/>
            <person name="Guy J."/>
            <person name="Iotti M."/>
            <person name="Le Tacon F."/>
            <person name="Lindquist E.A."/>
            <person name="Lipzen A."/>
            <person name="Malagnac F."/>
            <person name="Mello A."/>
            <person name="Molinier V."/>
            <person name="Miyauchi S."/>
            <person name="Poulain J."/>
            <person name="Riccioni C."/>
            <person name="Rubini A."/>
            <person name="Sitrit Y."/>
            <person name="Splivallo R."/>
            <person name="Traeger S."/>
            <person name="Wang M."/>
            <person name="Zifcakova L."/>
            <person name="Wipf D."/>
            <person name="Zambonelli A."/>
            <person name="Paolocci F."/>
            <person name="Nowrousian M."/>
            <person name="Ottonello S."/>
            <person name="Baldrian P."/>
            <person name="Spatafora J.W."/>
            <person name="Henrissat B."/>
            <person name="Nagy L.G."/>
            <person name="Aury J.M."/>
            <person name="Wincker P."/>
            <person name="Grigoriev I.V."/>
            <person name="Bonfante P."/>
            <person name="Martin F.M."/>
        </authorList>
    </citation>
    <scope>NUCLEOTIDE SEQUENCE [LARGE SCALE GENOMIC DNA]</scope>
    <source>
        <strain evidence="2 3">ATCC MYA-4762</strain>
    </source>
</reference>
<feature type="chain" id="PRO_5018149066" description="EGF-like domain-containing protein" evidence="1">
    <location>
        <begin position="22"/>
        <end position="122"/>
    </location>
</feature>
<evidence type="ECO:0000313" key="3">
    <source>
        <dbReference type="Proteomes" id="UP000267821"/>
    </source>
</evidence>
<protein>
    <recommendedName>
        <fullName evidence="4">EGF-like domain-containing protein</fullName>
    </recommendedName>
</protein>
<dbReference type="AlphaFoldDB" id="A0A3N4M5S4"/>
<evidence type="ECO:0000256" key="1">
    <source>
        <dbReference type="SAM" id="SignalP"/>
    </source>
</evidence>
<proteinExistence type="predicted"/>
<feature type="signal peptide" evidence="1">
    <location>
        <begin position="1"/>
        <end position="21"/>
    </location>
</feature>
<sequence length="122" mass="13099">MARFTSFVVALLVASITSTSARPQPYCTNCVSSPNNCDITAPCSSFGGSLFCGCRPGYKATTYAISDTDTTKQWRITTLPGHEHRVWTAPGVVCDTLCKYPFGSDPCGEVAVADQCYVPPPY</sequence>
<dbReference type="EMBL" id="ML121528">
    <property type="protein sequence ID" value="RPB29208.1"/>
    <property type="molecule type" value="Genomic_DNA"/>
</dbReference>
<keyword evidence="3" id="KW-1185">Reference proteome</keyword>
<dbReference type="OrthoDB" id="291007at2759"/>
<evidence type="ECO:0000313" key="2">
    <source>
        <dbReference type="EMBL" id="RPB29208.1"/>
    </source>
</evidence>
<dbReference type="Proteomes" id="UP000267821">
    <property type="component" value="Unassembled WGS sequence"/>
</dbReference>
<evidence type="ECO:0008006" key="4">
    <source>
        <dbReference type="Google" id="ProtNLM"/>
    </source>
</evidence>
<gene>
    <name evidence="2" type="ORF">L211DRAFT_864772</name>
</gene>
<name>A0A3N4M5S4_9PEZI</name>
<dbReference type="InParanoid" id="A0A3N4M5S4"/>
<keyword evidence="1" id="KW-0732">Signal</keyword>
<organism evidence="2 3">
    <name type="scientific">Terfezia boudieri ATCC MYA-4762</name>
    <dbReference type="NCBI Taxonomy" id="1051890"/>
    <lineage>
        <taxon>Eukaryota</taxon>
        <taxon>Fungi</taxon>
        <taxon>Dikarya</taxon>
        <taxon>Ascomycota</taxon>
        <taxon>Pezizomycotina</taxon>
        <taxon>Pezizomycetes</taxon>
        <taxon>Pezizales</taxon>
        <taxon>Pezizaceae</taxon>
        <taxon>Terfezia</taxon>
    </lineage>
</organism>
<accession>A0A3N4M5S4</accession>
<dbReference type="STRING" id="1051890.A0A3N4M5S4"/>